<comment type="caution">
    <text evidence="13">The sequence shown here is derived from an EMBL/GenBank/DDBJ whole genome shotgun (WGS) entry which is preliminary data.</text>
</comment>
<dbReference type="AlphaFoldDB" id="A0A7J4KZH0"/>
<dbReference type="PANTHER" id="PTHR42780:SF1">
    <property type="entry name" value="ISOLEUCINE--TRNA LIGASE, CYTOPLASMIC"/>
    <property type="match status" value="1"/>
</dbReference>
<dbReference type="InterPro" id="IPR002300">
    <property type="entry name" value="aa-tRNA-synth_Ia"/>
</dbReference>
<dbReference type="Gene3D" id="1.10.730.10">
    <property type="entry name" value="Isoleucyl-tRNA Synthetase, Domain 1"/>
    <property type="match status" value="1"/>
</dbReference>
<sequence>MQERKKWERLDNETEREIQGFWKKNRIYEKSKRKNAKGKPFYMMDGPPFPTGHIHLGTALNKSLKDAAMRFKRMRGFDVMDIAGWDCHGLPTELKVEAKLGLKSREEIEEKIGVEKFVKECHAFSTEFIGKMTEEFENLGVWMDFENSYKTLDNEYIENNWWSFKQASDKGMLYKGIYPIQVCPKCETPLAFNEIEHQKLADTSVYVKFKLKEKENTFLIIWTTTPWTLPGNTGVMAHPDFEYVEAQLSNGEKWILAKELCQKIFGTIETGFTILRTFKGKELEGLRYEQPLEKFLKIDWSKHENAENRYKVILSARYVNLEDGTGLVHCAPGHGKEDFDAGKKAGLPALRPVQINGAMTQEAGNYAGKKAKIVDEEIIQDLQNEGALVFKHSYTHEYPICWRCNTPLLMISIPQWFFKTESLKEKAKEFNEQVNWVPKWAKERFKNWVDEGVADWPVTRDRFWGTPAPVWECKNCGEVKVIGSVEELKENAIGEVEWKSIDLHKPWIDKVELKCKKCGKEMKRIPEILDGWFDAGVSSWCALGFPKKKKAFEKYWPADLNIEGRDQIRGWWNSQLMCSMMAFGKKPFKTIGMHGFFLDLERKKMAKSKGNIVSPAELLEKNSRDTVRYYMVQLLTGEDLAFDWNAFKDINKAFSILQNSFNFLEIYSKPKVVEKITAKGLKAEDLWIVSRTNSLLEECIKAFENYDFGKATKAIDNFIIEDFSRTYIKLVRERIGGKEAKAVESTMNYCLLQLFKIMAPITPHLSEFYYQKMRSKGDEESIHLLELKNAEQKIVNKKLEEEMQKAKEAAEALLALRDENKLKLRWQLKEAALQTQSGKEFAKTKEILARMANVKKVTEQKNAPGFKKFASKELGTTIAVSPASDELAVFKDTATGKTKKLGTTFLAEQGMKETPLGTTMPFSQGSN</sequence>
<evidence type="ECO:0000256" key="3">
    <source>
        <dbReference type="ARBA" id="ARBA00022741"/>
    </source>
</evidence>
<evidence type="ECO:0000256" key="8">
    <source>
        <dbReference type="NCBIfam" id="TIGR00392"/>
    </source>
</evidence>
<dbReference type="InterPro" id="IPR014729">
    <property type="entry name" value="Rossmann-like_a/b/a_fold"/>
</dbReference>
<dbReference type="InterPro" id="IPR013155">
    <property type="entry name" value="M/V/L/I-tRNA-synth_anticd-bd"/>
</dbReference>
<evidence type="ECO:0000256" key="4">
    <source>
        <dbReference type="ARBA" id="ARBA00022840"/>
    </source>
</evidence>
<keyword evidence="2 9" id="KW-0436">Ligase</keyword>
<dbReference type="Gene3D" id="3.40.50.620">
    <property type="entry name" value="HUPs"/>
    <property type="match status" value="2"/>
</dbReference>
<evidence type="ECO:0000256" key="1">
    <source>
        <dbReference type="ARBA" id="ARBA00013165"/>
    </source>
</evidence>
<dbReference type="SUPFAM" id="SSF52374">
    <property type="entry name" value="Nucleotidylyl transferase"/>
    <property type="match status" value="1"/>
</dbReference>
<dbReference type="InterPro" id="IPR002301">
    <property type="entry name" value="Ile-tRNA-ligase"/>
</dbReference>
<evidence type="ECO:0000256" key="7">
    <source>
        <dbReference type="ARBA" id="ARBA00048359"/>
    </source>
</evidence>
<dbReference type="InterPro" id="IPR009080">
    <property type="entry name" value="tRNAsynth_Ia_anticodon-bd"/>
</dbReference>
<feature type="domain" description="Aminoacyl-tRNA synthetase class Ia" evidence="11">
    <location>
        <begin position="18"/>
        <end position="642"/>
    </location>
</feature>
<dbReference type="PRINTS" id="PR00984">
    <property type="entry name" value="TRNASYNTHILE"/>
</dbReference>
<name>A0A7J4KZH0_9ARCH</name>
<dbReference type="CDD" id="cd00818">
    <property type="entry name" value="IleRS_core"/>
    <property type="match status" value="1"/>
</dbReference>
<evidence type="ECO:0000256" key="5">
    <source>
        <dbReference type="ARBA" id="ARBA00022917"/>
    </source>
</evidence>
<dbReference type="SUPFAM" id="SSF47323">
    <property type="entry name" value="Anticodon-binding domain of a subclass of class I aminoacyl-tRNA synthetases"/>
    <property type="match status" value="1"/>
</dbReference>
<dbReference type="PANTHER" id="PTHR42780">
    <property type="entry name" value="SOLEUCYL-TRNA SYNTHETASE"/>
    <property type="match status" value="1"/>
</dbReference>
<dbReference type="InterPro" id="IPR001412">
    <property type="entry name" value="aa-tRNA-synth_I_CS"/>
</dbReference>
<dbReference type="EMBL" id="DUFJ01000016">
    <property type="protein sequence ID" value="HIH32746.1"/>
    <property type="molecule type" value="Genomic_DNA"/>
</dbReference>
<feature type="domain" description="Methionyl/Valyl/Leucyl/Isoleucyl-tRNA synthetase anticodon-binding" evidence="12">
    <location>
        <begin position="685"/>
        <end position="830"/>
    </location>
</feature>
<feature type="non-terminal residue" evidence="13">
    <location>
        <position position="927"/>
    </location>
</feature>
<dbReference type="PROSITE" id="PS00178">
    <property type="entry name" value="AA_TRNA_LIGASE_I"/>
    <property type="match status" value="1"/>
</dbReference>
<evidence type="ECO:0000256" key="2">
    <source>
        <dbReference type="ARBA" id="ARBA00022598"/>
    </source>
</evidence>
<reference evidence="14" key="1">
    <citation type="journal article" date="2020" name="bioRxiv">
        <title>A rank-normalized archaeal taxonomy based on genome phylogeny resolves widespread incomplete and uneven classifications.</title>
        <authorList>
            <person name="Rinke C."/>
            <person name="Chuvochina M."/>
            <person name="Mussig A.J."/>
            <person name="Chaumeil P.-A."/>
            <person name="Waite D.W."/>
            <person name="Whitman W.B."/>
            <person name="Parks D.H."/>
            <person name="Hugenholtz P."/>
        </authorList>
    </citation>
    <scope>NUCLEOTIDE SEQUENCE [LARGE SCALE GENOMIC DNA]</scope>
</reference>
<dbReference type="GO" id="GO:0005737">
    <property type="term" value="C:cytoplasm"/>
    <property type="evidence" value="ECO:0007669"/>
    <property type="project" value="UniProtKB-UniRule"/>
</dbReference>
<dbReference type="GO" id="GO:0006428">
    <property type="term" value="P:isoleucyl-tRNA aminoacylation"/>
    <property type="evidence" value="ECO:0007669"/>
    <property type="project" value="UniProtKB-UniRule"/>
</dbReference>
<gene>
    <name evidence="13" type="ORF">HA227_00690</name>
</gene>
<evidence type="ECO:0000313" key="13">
    <source>
        <dbReference type="EMBL" id="HIH32746.1"/>
    </source>
</evidence>
<dbReference type="InterPro" id="IPR009008">
    <property type="entry name" value="Val/Leu/Ile-tRNA-synth_edit"/>
</dbReference>
<evidence type="ECO:0000313" key="14">
    <source>
        <dbReference type="Proteomes" id="UP000527315"/>
    </source>
</evidence>
<keyword evidence="5 9" id="KW-0648">Protein biosynthesis</keyword>
<protein>
    <recommendedName>
        <fullName evidence="1 8">Isoleucine--tRNA ligase</fullName>
        <ecNumber evidence="1 8">6.1.1.5</ecNumber>
    </recommendedName>
</protein>
<feature type="coiled-coil region" evidence="10">
    <location>
        <begin position="782"/>
        <end position="819"/>
    </location>
</feature>
<dbReference type="NCBIfam" id="TIGR00392">
    <property type="entry name" value="ileS"/>
    <property type="match status" value="1"/>
</dbReference>
<keyword evidence="3 9" id="KW-0547">Nucleotide-binding</keyword>
<evidence type="ECO:0000259" key="12">
    <source>
        <dbReference type="Pfam" id="PF08264"/>
    </source>
</evidence>
<dbReference type="Pfam" id="PF08264">
    <property type="entry name" value="Anticodon_1"/>
    <property type="match status" value="1"/>
</dbReference>
<accession>A0A7J4KZH0</accession>
<keyword evidence="6 9" id="KW-0030">Aminoacyl-tRNA synthetase</keyword>
<dbReference type="InterPro" id="IPR023586">
    <property type="entry name" value="Ile-tRNA-ligase_type2"/>
</dbReference>
<evidence type="ECO:0000256" key="9">
    <source>
        <dbReference type="RuleBase" id="RU363035"/>
    </source>
</evidence>
<dbReference type="GO" id="GO:0002161">
    <property type="term" value="F:aminoacyl-tRNA deacylase activity"/>
    <property type="evidence" value="ECO:0007669"/>
    <property type="project" value="InterPro"/>
</dbReference>
<dbReference type="Pfam" id="PF00133">
    <property type="entry name" value="tRNA-synt_1"/>
    <property type="match status" value="1"/>
</dbReference>
<evidence type="ECO:0000256" key="10">
    <source>
        <dbReference type="SAM" id="Coils"/>
    </source>
</evidence>
<comment type="catalytic activity">
    <reaction evidence="7">
        <text>tRNA(Ile) + L-isoleucine + ATP = L-isoleucyl-tRNA(Ile) + AMP + diphosphate</text>
        <dbReference type="Rhea" id="RHEA:11060"/>
        <dbReference type="Rhea" id="RHEA-COMP:9666"/>
        <dbReference type="Rhea" id="RHEA-COMP:9695"/>
        <dbReference type="ChEBI" id="CHEBI:30616"/>
        <dbReference type="ChEBI" id="CHEBI:33019"/>
        <dbReference type="ChEBI" id="CHEBI:58045"/>
        <dbReference type="ChEBI" id="CHEBI:78442"/>
        <dbReference type="ChEBI" id="CHEBI:78528"/>
        <dbReference type="ChEBI" id="CHEBI:456215"/>
        <dbReference type="EC" id="6.1.1.5"/>
    </reaction>
</comment>
<dbReference type="GO" id="GO:0005524">
    <property type="term" value="F:ATP binding"/>
    <property type="evidence" value="ECO:0007669"/>
    <property type="project" value="UniProtKB-KW"/>
</dbReference>
<proteinExistence type="inferred from homology"/>
<keyword evidence="10" id="KW-0175">Coiled coil</keyword>
<comment type="similarity">
    <text evidence="9">Belongs to the class-I aminoacyl-tRNA synthetase family.</text>
</comment>
<dbReference type="SUPFAM" id="SSF50677">
    <property type="entry name" value="ValRS/IleRS/LeuRS editing domain"/>
    <property type="match status" value="1"/>
</dbReference>
<evidence type="ECO:0000259" key="11">
    <source>
        <dbReference type="Pfam" id="PF00133"/>
    </source>
</evidence>
<organism evidence="13 14">
    <name type="scientific">Candidatus Iainarchaeum sp</name>
    <dbReference type="NCBI Taxonomy" id="3101447"/>
    <lineage>
        <taxon>Archaea</taxon>
        <taxon>Candidatus Iainarchaeota</taxon>
        <taxon>Candidatus Iainarchaeia</taxon>
        <taxon>Candidatus Iainarchaeales</taxon>
        <taxon>Candidatus Iainarchaeaceae</taxon>
        <taxon>Candidatus Iainarchaeum</taxon>
    </lineage>
</organism>
<dbReference type="GO" id="GO:0004822">
    <property type="term" value="F:isoleucine-tRNA ligase activity"/>
    <property type="evidence" value="ECO:0007669"/>
    <property type="project" value="UniProtKB-UniRule"/>
</dbReference>
<dbReference type="EC" id="6.1.1.5" evidence="1 8"/>
<keyword evidence="4 9" id="KW-0067">ATP-binding</keyword>
<dbReference type="Proteomes" id="UP000527315">
    <property type="component" value="Unassembled WGS sequence"/>
</dbReference>
<evidence type="ECO:0000256" key="6">
    <source>
        <dbReference type="ARBA" id="ARBA00023146"/>
    </source>
</evidence>